<evidence type="ECO:0000313" key="1">
    <source>
        <dbReference type="EMBL" id="EYC28739.1"/>
    </source>
</evidence>
<dbReference type="AlphaFoldDB" id="A0A016VMA5"/>
<accession>A0A016VMA5</accession>
<proteinExistence type="predicted"/>
<sequence length="72" mass="7550">MAGSVPNIMCSGTLGSNMIYLNDINNTRYEIKEWKSAGGVGVSSMAIKPGSGRSPEGAVRDCRMALKGLGRS</sequence>
<reference evidence="2" key="1">
    <citation type="journal article" date="2015" name="Nat. Genet.">
        <title>The genome and transcriptome of the zoonotic hookworm Ancylostoma ceylanicum identify infection-specific gene families.</title>
        <authorList>
            <person name="Schwarz E.M."/>
            <person name="Hu Y."/>
            <person name="Antoshechkin I."/>
            <person name="Miller M.M."/>
            <person name="Sternberg P.W."/>
            <person name="Aroian R.V."/>
        </authorList>
    </citation>
    <scope>NUCLEOTIDE SEQUENCE</scope>
    <source>
        <strain evidence="2">HY135</strain>
    </source>
</reference>
<dbReference type="EMBL" id="JARK01001343">
    <property type="protein sequence ID" value="EYC28739.1"/>
    <property type="molecule type" value="Genomic_DNA"/>
</dbReference>
<comment type="caution">
    <text evidence="1">The sequence shown here is derived from an EMBL/GenBank/DDBJ whole genome shotgun (WGS) entry which is preliminary data.</text>
</comment>
<evidence type="ECO:0000313" key="2">
    <source>
        <dbReference type="Proteomes" id="UP000024635"/>
    </source>
</evidence>
<keyword evidence="2" id="KW-1185">Reference proteome</keyword>
<name>A0A016VMA5_9BILA</name>
<organism evidence="1 2">
    <name type="scientific">Ancylostoma ceylanicum</name>
    <dbReference type="NCBI Taxonomy" id="53326"/>
    <lineage>
        <taxon>Eukaryota</taxon>
        <taxon>Metazoa</taxon>
        <taxon>Ecdysozoa</taxon>
        <taxon>Nematoda</taxon>
        <taxon>Chromadorea</taxon>
        <taxon>Rhabditida</taxon>
        <taxon>Rhabditina</taxon>
        <taxon>Rhabditomorpha</taxon>
        <taxon>Strongyloidea</taxon>
        <taxon>Ancylostomatidae</taxon>
        <taxon>Ancylostomatinae</taxon>
        <taxon>Ancylostoma</taxon>
    </lineage>
</organism>
<dbReference type="Proteomes" id="UP000024635">
    <property type="component" value="Unassembled WGS sequence"/>
</dbReference>
<protein>
    <submittedName>
        <fullName evidence="1">Uncharacterized protein</fullName>
    </submittedName>
</protein>
<gene>
    <name evidence="1" type="primary">Acey_s0007.g3390</name>
    <name evidence="1" type="ORF">Y032_0007g3390</name>
</gene>